<keyword evidence="8" id="KW-1185">Reference proteome</keyword>
<dbReference type="Pfam" id="PF06140">
    <property type="entry name" value="Ifi-6-16"/>
    <property type="match status" value="1"/>
</dbReference>
<evidence type="ECO:0000256" key="6">
    <source>
        <dbReference type="SAM" id="Phobius"/>
    </source>
</evidence>
<comment type="caution">
    <text evidence="7">The sequence shown here is derived from an EMBL/GenBank/DDBJ whole genome shotgun (WGS) entry which is preliminary data.</text>
</comment>
<dbReference type="GO" id="GO:0016020">
    <property type="term" value="C:membrane"/>
    <property type="evidence" value="ECO:0007669"/>
    <property type="project" value="UniProtKB-SubCell"/>
</dbReference>
<evidence type="ECO:0000313" key="7">
    <source>
        <dbReference type="EMBL" id="RUS32396.1"/>
    </source>
</evidence>
<dbReference type="EMBL" id="RBNJ01002088">
    <property type="protein sequence ID" value="RUS32396.1"/>
    <property type="molecule type" value="Genomic_DNA"/>
</dbReference>
<dbReference type="Gene3D" id="6.10.110.10">
    <property type="match status" value="1"/>
</dbReference>
<comment type="subcellular location">
    <subcellularLocation>
        <location evidence="1">Membrane</location>
        <topology evidence="1">Multi-pass membrane protein</topology>
    </subcellularLocation>
</comment>
<keyword evidence="5 6" id="KW-0472">Membrane</keyword>
<feature type="transmembrane region" description="Helical" evidence="6">
    <location>
        <begin position="123"/>
        <end position="147"/>
    </location>
</feature>
<evidence type="ECO:0000256" key="3">
    <source>
        <dbReference type="ARBA" id="ARBA00022692"/>
    </source>
</evidence>
<evidence type="ECO:0000256" key="4">
    <source>
        <dbReference type="ARBA" id="ARBA00022989"/>
    </source>
</evidence>
<dbReference type="InterPro" id="IPR009311">
    <property type="entry name" value="IFI6/IFI27-like"/>
</dbReference>
<dbReference type="PANTHER" id="PTHR16932">
    <property type="entry name" value="INTERFERON ALPHA-INDUCIBLE PROTEIN 27"/>
    <property type="match status" value="1"/>
</dbReference>
<dbReference type="InterPro" id="IPR038213">
    <property type="entry name" value="IFI6/IFI27-like_sf"/>
</dbReference>
<dbReference type="PANTHER" id="PTHR16932:SF18">
    <property type="entry name" value="INTERFERON, ALPHA-INDUCIBLE PROTEIN 27-LIKE 2"/>
    <property type="match status" value="1"/>
</dbReference>
<sequence length="196" mass="21030">MAPVDFANLANMETVQQFAETVKQYADSNKEAVEQYVNMETAQQLAETVQQYANSETVDKYVLEPVKQYANSETVDQYVLEPAKQFVANEDVQNYARYVAAVVAGIIVFIFVVWFVIPVVARAFISVVAQAFISVVHAIGFGIDGIVKGTLAAMIMASYGGSVTAGSICAILQNIGATSGATIVKAVLLVGSWACL</sequence>
<comment type="similarity">
    <text evidence="2">Belongs to the IFI6/IFI27 family.</text>
</comment>
<protein>
    <submittedName>
        <fullName evidence="7">Uncharacterized protein</fullName>
    </submittedName>
</protein>
<evidence type="ECO:0000256" key="1">
    <source>
        <dbReference type="ARBA" id="ARBA00004141"/>
    </source>
</evidence>
<reference evidence="7 8" key="1">
    <citation type="journal article" date="2018" name="New Phytol.">
        <title>Phylogenomics of Endogonaceae and evolution of mycorrhizas within Mucoromycota.</title>
        <authorList>
            <person name="Chang Y."/>
            <person name="Desiro A."/>
            <person name="Na H."/>
            <person name="Sandor L."/>
            <person name="Lipzen A."/>
            <person name="Clum A."/>
            <person name="Barry K."/>
            <person name="Grigoriev I.V."/>
            <person name="Martin F.M."/>
            <person name="Stajich J.E."/>
            <person name="Smith M.E."/>
            <person name="Bonito G."/>
            <person name="Spatafora J.W."/>
        </authorList>
    </citation>
    <scope>NUCLEOTIDE SEQUENCE [LARGE SCALE GENOMIC DNA]</scope>
    <source>
        <strain evidence="7 8">AD002</strain>
    </source>
</reference>
<accession>A0A433QRI8</accession>
<dbReference type="AlphaFoldDB" id="A0A433QRI8"/>
<evidence type="ECO:0000256" key="5">
    <source>
        <dbReference type="ARBA" id="ARBA00023136"/>
    </source>
</evidence>
<evidence type="ECO:0000313" key="8">
    <source>
        <dbReference type="Proteomes" id="UP000274822"/>
    </source>
</evidence>
<keyword evidence="4 6" id="KW-1133">Transmembrane helix</keyword>
<proteinExistence type="inferred from homology"/>
<evidence type="ECO:0000256" key="2">
    <source>
        <dbReference type="ARBA" id="ARBA00007262"/>
    </source>
</evidence>
<name>A0A433QRI8_9FUNG</name>
<keyword evidence="3 6" id="KW-0812">Transmembrane</keyword>
<organism evidence="7 8">
    <name type="scientific">Jimgerdemannia flammicorona</name>
    <dbReference type="NCBI Taxonomy" id="994334"/>
    <lineage>
        <taxon>Eukaryota</taxon>
        <taxon>Fungi</taxon>
        <taxon>Fungi incertae sedis</taxon>
        <taxon>Mucoromycota</taxon>
        <taxon>Mucoromycotina</taxon>
        <taxon>Endogonomycetes</taxon>
        <taxon>Endogonales</taxon>
        <taxon>Endogonaceae</taxon>
        <taxon>Jimgerdemannia</taxon>
    </lineage>
</organism>
<feature type="transmembrane region" description="Helical" evidence="6">
    <location>
        <begin position="98"/>
        <end position="117"/>
    </location>
</feature>
<dbReference type="Proteomes" id="UP000274822">
    <property type="component" value="Unassembled WGS sequence"/>
</dbReference>
<gene>
    <name evidence="7" type="ORF">BC938DRAFT_475500</name>
</gene>